<evidence type="ECO:0000313" key="1">
    <source>
        <dbReference type="EMBL" id="SUV43110.1"/>
    </source>
</evidence>
<dbReference type="EMBL" id="UFSX01000002">
    <property type="protein sequence ID" value="SUV43110.1"/>
    <property type="molecule type" value="Genomic_DNA"/>
</dbReference>
<accession>A0A380Z9G3</accession>
<evidence type="ECO:0000313" key="2">
    <source>
        <dbReference type="Proteomes" id="UP000254424"/>
    </source>
</evidence>
<dbReference type="Proteomes" id="UP000254424">
    <property type="component" value="Unassembled WGS sequence"/>
</dbReference>
<sequence>MIENQVFATHNLEVPGSSPGWSTKKRLILNRIEPFLFATPPDITLLLLVNLLLF</sequence>
<proteinExistence type="predicted"/>
<protein>
    <submittedName>
        <fullName evidence="1">Uncharacterized protein</fullName>
    </submittedName>
</protein>
<name>A0A380Z9G3_9BACE</name>
<dbReference type="AlphaFoldDB" id="A0A380Z9G3"/>
<organism evidence="1 2">
    <name type="scientific">Bacteroides eggerthii</name>
    <dbReference type="NCBI Taxonomy" id="28111"/>
    <lineage>
        <taxon>Bacteria</taxon>
        <taxon>Pseudomonadati</taxon>
        <taxon>Bacteroidota</taxon>
        <taxon>Bacteroidia</taxon>
        <taxon>Bacteroidales</taxon>
        <taxon>Bacteroidaceae</taxon>
        <taxon>Bacteroides</taxon>
    </lineage>
</organism>
<gene>
    <name evidence="1" type="ORF">NCTC11155_02500</name>
</gene>
<reference evidence="1 2" key="1">
    <citation type="submission" date="2018-06" db="EMBL/GenBank/DDBJ databases">
        <authorList>
            <consortium name="Pathogen Informatics"/>
            <person name="Doyle S."/>
        </authorList>
    </citation>
    <scope>NUCLEOTIDE SEQUENCE [LARGE SCALE GENOMIC DNA]</scope>
    <source>
        <strain evidence="1 2">NCTC11155</strain>
    </source>
</reference>
<dbReference type="STRING" id="483216.BACEGG_03192"/>